<name>A0A1Y6FTU2_9SPHN</name>
<sequence>LRFRFAPPAANTGDGGVNALTIHPDHSVGAGQNFGSDPIDTPYGDKQYEDRHHGIVRVWYIYAEKSVQYVWHVLSKLRGICCHNKGL</sequence>
<evidence type="ECO:0000313" key="1">
    <source>
        <dbReference type="EMBL" id="SMQ78792.1"/>
    </source>
</evidence>
<organism evidence="1 2">
    <name type="scientific">Sphingopyxis terrae subsp. ummariensis</name>
    <dbReference type="NCBI Taxonomy" id="429001"/>
    <lineage>
        <taxon>Bacteria</taxon>
        <taxon>Pseudomonadati</taxon>
        <taxon>Pseudomonadota</taxon>
        <taxon>Alphaproteobacteria</taxon>
        <taxon>Sphingomonadales</taxon>
        <taxon>Sphingomonadaceae</taxon>
        <taxon>Sphingopyxis</taxon>
    </lineage>
</organism>
<reference evidence="2" key="1">
    <citation type="submission" date="2017-04" db="EMBL/GenBank/DDBJ databases">
        <authorList>
            <person name="Varghese N."/>
            <person name="Submissions S."/>
        </authorList>
    </citation>
    <scope>NUCLEOTIDE SEQUENCE [LARGE SCALE GENOMIC DNA]</scope>
    <source>
        <strain evidence="2">UI2</strain>
    </source>
</reference>
<gene>
    <name evidence="1" type="ORF">SAMN06295984_2807</name>
</gene>
<accession>A0A1Y6FTU2</accession>
<keyword evidence="2" id="KW-1185">Reference proteome</keyword>
<dbReference type="Proteomes" id="UP000194469">
    <property type="component" value="Unassembled WGS sequence"/>
</dbReference>
<dbReference type="AlphaFoldDB" id="A0A1Y6FTU2"/>
<protein>
    <submittedName>
        <fullName evidence="1">Uncharacterized protein</fullName>
    </submittedName>
</protein>
<evidence type="ECO:0000313" key="2">
    <source>
        <dbReference type="Proteomes" id="UP000194469"/>
    </source>
</evidence>
<dbReference type="EMBL" id="FXWL01000003">
    <property type="protein sequence ID" value="SMQ78792.1"/>
    <property type="molecule type" value="Genomic_DNA"/>
</dbReference>
<feature type="non-terminal residue" evidence="1">
    <location>
        <position position="1"/>
    </location>
</feature>
<proteinExistence type="predicted"/>